<sequence length="327" mass="33926">MKTTASADKLPPPMKTFRLPLLGSLLLIGTMLANQPSLQSAIVIQDDFDNSNPTTGATTLPVASWSRSGNLSESGGILTISTDAIGGGSAMPNQWSGSVLYTNSAHAPLNLYQNTISVAMRELTLSSSGDHAGTQARFRFGFIPRDNQTYTNVGANPAAGGNSFGQFYNNGNDGISIELTNNSALTATVFSVRSKKNASTSATDPNVVAPNGSGTLSFIATGLDFTATATEWSLTFYGADSATSVHSGTWSLGDMESWGNATDGWGNSSFIMGVQNMGAIGASAPTDSFNGWTTATIGSLSVTSVPEPSRALLAFGGLLLLAAQRRR</sequence>
<evidence type="ECO:0000313" key="2">
    <source>
        <dbReference type="Proteomes" id="UP000306196"/>
    </source>
</evidence>
<gene>
    <name evidence="1" type="ORF">FEM03_18495</name>
</gene>
<organism evidence="1 2">
    <name type="scientific">Phragmitibacter flavus</name>
    <dbReference type="NCBI Taxonomy" id="2576071"/>
    <lineage>
        <taxon>Bacteria</taxon>
        <taxon>Pseudomonadati</taxon>
        <taxon>Verrucomicrobiota</taxon>
        <taxon>Verrucomicrobiia</taxon>
        <taxon>Verrucomicrobiales</taxon>
        <taxon>Verrucomicrobiaceae</taxon>
        <taxon>Phragmitibacter</taxon>
    </lineage>
</organism>
<reference evidence="1 2" key="1">
    <citation type="submission" date="2019-05" db="EMBL/GenBank/DDBJ databases">
        <title>Verrucobacter flavum gen. nov., sp. nov. a new member of the family Verrucomicrobiaceae.</title>
        <authorList>
            <person name="Szuroczki S."/>
            <person name="Abbaszade G."/>
            <person name="Szabo A."/>
            <person name="Felfoldi T."/>
            <person name="Schumann P."/>
            <person name="Boka K."/>
            <person name="Keki Z."/>
            <person name="Toumi M."/>
            <person name="Toth E."/>
        </authorList>
    </citation>
    <scope>NUCLEOTIDE SEQUENCE [LARGE SCALE GENOMIC DNA]</scope>
    <source>
        <strain evidence="1 2">MG-N-17</strain>
    </source>
</reference>
<proteinExistence type="predicted"/>
<accession>A0A5R8KAL8</accession>
<dbReference type="Proteomes" id="UP000306196">
    <property type="component" value="Unassembled WGS sequence"/>
</dbReference>
<dbReference type="EMBL" id="VAUV01000014">
    <property type="protein sequence ID" value="TLD69358.1"/>
    <property type="molecule type" value="Genomic_DNA"/>
</dbReference>
<keyword evidence="2" id="KW-1185">Reference proteome</keyword>
<name>A0A5R8KAL8_9BACT</name>
<protein>
    <submittedName>
        <fullName evidence="1">Uncharacterized protein</fullName>
    </submittedName>
</protein>
<dbReference type="AlphaFoldDB" id="A0A5R8KAL8"/>
<comment type="caution">
    <text evidence="1">The sequence shown here is derived from an EMBL/GenBank/DDBJ whole genome shotgun (WGS) entry which is preliminary data.</text>
</comment>
<evidence type="ECO:0000313" key="1">
    <source>
        <dbReference type="EMBL" id="TLD69358.1"/>
    </source>
</evidence>